<dbReference type="Proteomes" id="UP000573729">
    <property type="component" value="Unassembled WGS sequence"/>
</dbReference>
<dbReference type="RefSeq" id="WP_184214554.1">
    <property type="nucleotide sequence ID" value="NZ_JACHMD010000001.1"/>
</dbReference>
<keyword evidence="2" id="KW-1185">Reference proteome</keyword>
<protein>
    <submittedName>
        <fullName evidence="1">Uncharacterized protein</fullName>
    </submittedName>
</protein>
<proteinExistence type="predicted"/>
<dbReference type="EMBL" id="JACHMD010000001">
    <property type="protein sequence ID" value="MBB4665558.1"/>
    <property type="molecule type" value="Genomic_DNA"/>
</dbReference>
<reference evidence="1 2" key="1">
    <citation type="submission" date="2020-08" db="EMBL/GenBank/DDBJ databases">
        <title>Sequencing the genomes of 1000 actinobacteria strains.</title>
        <authorList>
            <person name="Klenk H.-P."/>
        </authorList>
    </citation>
    <scope>NUCLEOTIDE SEQUENCE [LARGE SCALE GENOMIC DNA]</scope>
    <source>
        <strain evidence="1 2">DSM 24947</strain>
    </source>
</reference>
<organism evidence="1 2">
    <name type="scientific">Microbacterium marinum</name>
    <dbReference type="NCBI Taxonomy" id="421115"/>
    <lineage>
        <taxon>Bacteria</taxon>
        <taxon>Bacillati</taxon>
        <taxon>Actinomycetota</taxon>
        <taxon>Actinomycetes</taxon>
        <taxon>Micrococcales</taxon>
        <taxon>Microbacteriaceae</taxon>
        <taxon>Microbacterium</taxon>
    </lineage>
</organism>
<sequence length="332" mass="36651">MEWTRDVSAGDWLRERIDDPWRGTMHDVVPRGFEAYARVFHPASRDRPHGAAWPDAPYSDDRAWTEFSERHPELEIETERVTWAQAAAALGTTMHPLAQWHSLARFDPLANREDDPRDADGWRYHDPSEGALPADLLASLARVLARHTRTPDAGGVALWEGRGGLVGHLGIGPSRAFYQASDQSDAALDRHNAMLGGSVKDVWNNVFRRRTWQEGILSKEISEGPRLRLPNRDFVLFAGGVSAFTAEDWALSVPWRDLESEAHGFPPGAQSPNLIWPADHAWVLVGEIDFDSTIVGGSAELVAALVADPGLEAAEIPADTVLGYDIPDPLKP</sequence>
<gene>
    <name evidence="1" type="ORF">BKA24_000267</name>
</gene>
<dbReference type="AlphaFoldDB" id="A0A7W7FHZ0"/>
<evidence type="ECO:0000313" key="2">
    <source>
        <dbReference type="Proteomes" id="UP000573729"/>
    </source>
</evidence>
<accession>A0A7W7FHZ0</accession>
<name>A0A7W7FHZ0_9MICO</name>
<evidence type="ECO:0000313" key="1">
    <source>
        <dbReference type="EMBL" id="MBB4665558.1"/>
    </source>
</evidence>
<comment type="caution">
    <text evidence="1">The sequence shown here is derived from an EMBL/GenBank/DDBJ whole genome shotgun (WGS) entry which is preliminary data.</text>
</comment>